<name>A0ABM7NVC6_9BACT</name>
<dbReference type="Gene3D" id="3.40.190.10">
    <property type="entry name" value="Periplasmic binding protein-like II"/>
    <property type="match status" value="2"/>
</dbReference>
<dbReference type="PANTHER" id="PTHR30024">
    <property type="entry name" value="ALIPHATIC SULFONATES-BINDING PROTEIN-RELATED"/>
    <property type="match status" value="1"/>
</dbReference>
<protein>
    <recommendedName>
        <fullName evidence="3">NLPA lipoprotein</fullName>
    </recommendedName>
</protein>
<proteinExistence type="predicted"/>
<accession>A0ABM7NVC6</accession>
<reference evidence="1 2" key="1">
    <citation type="journal article" date="2022" name="Int. J. Syst. Evol. Microbiol.">
        <title>Prevotella herbatica sp. nov., a plant polysaccharide-decomposing anaerobic bacterium isolated from a methanogenic reactor.</title>
        <authorList>
            <person name="Uek A."/>
            <person name="Tonouchi A."/>
            <person name="Kaku N."/>
            <person name="Ueki K."/>
        </authorList>
    </citation>
    <scope>NUCLEOTIDE SEQUENCE [LARGE SCALE GENOMIC DNA]</scope>
    <source>
        <strain evidence="1 2">WR041</strain>
    </source>
</reference>
<dbReference type="Proteomes" id="UP001319045">
    <property type="component" value="Chromosome"/>
</dbReference>
<evidence type="ECO:0000313" key="1">
    <source>
        <dbReference type="EMBL" id="BCS84316.1"/>
    </source>
</evidence>
<keyword evidence="2" id="KW-1185">Reference proteome</keyword>
<dbReference type="RefSeq" id="WP_207154499.1">
    <property type="nucleotide sequence ID" value="NZ_AP024484.1"/>
</dbReference>
<organism evidence="1 2">
    <name type="scientific">Prevotella herbatica</name>
    <dbReference type="NCBI Taxonomy" id="2801997"/>
    <lineage>
        <taxon>Bacteria</taxon>
        <taxon>Pseudomonadati</taxon>
        <taxon>Bacteroidota</taxon>
        <taxon>Bacteroidia</taxon>
        <taxon>Bacteroidales</taxon>
        <taxon>Prevotellaceae</taxon>
        <taxon>Prevotella</taxon>
    </lineage>
</organism>
<sequence>MRLLKLNILLLISVLFFTSCGKSYDEQKRLSTEERKRLHTEDSLALKIAVMPTLDCMPIYLLKEKQLYDSLKLDIRTRFFNAQMDCDTAIINGRVEGLVSDLVRTEGLRRRGVKLNYLSSTNAYWQLFTNRTARLKHLNQLGDKKIAMTRYSVTDYLTDRSMDTVKTKAMFYKVQINNVFIRLNMLLNNEIDALWLAEPQATVARIHNNVMLRDSRDFKINFGVLAFRTDLIKDKRRKTQLKEFTKAYNQACDSLNAKGLYHYSAILKKYFKIDEGTIKALPKLKYRHIAAPTFSDITKANNYIKSHE</sequence>
<dbReference type="SUPFAM" id="SSF53850">
    <property type="entry name" value="Periplasmic binding protein-like II"/>
    <property type="match status" value="1"/>
</dbReference>
<gene>
    <name evidence="1" type="ORF">prwr041_02090</name>
</gene>
<evidence type="ECO:0008006" key="3">
    <source>
        <dbReference type="Google" id="ProtNLM"/>
    </source>
</evidence>
<dbReference type="EMBL" id="AP024484">
    <property type="protein sequence ID" value="BCS84316.1"/>
    <property type="molecule type" value="Genomic_DNA"/>
</dbReference>
<evidence type="ECO:0000313" key="2">
    <source>
        <dbReference type="Proteomes" id="UP001319045"/>
    </source>
</evidence>
<dbReference type="PROSITE" id="PS51257">
    <property type="entry name" value="PROKAR_LIPOPROTEIN"/>
    <property type="match status" value="1"/>
</dbReference>